<evidence type="ECO:0000256" key="5">
    <source>
        <dbReference type="RuleBase" id="RU362066"/>
    </source>
</evidence>
<evidence type="ECO:0000313" key="8">
    <source>
        <dbReference type="EMBL" id="MBM7840442.1"/>
    </source>
</evidence>
<dbReference type="InterPro" id="IPR010809">
    <property type="entry name" value="FliD_C"/>
</dbReference>
<dbReference type="Pfam" id="PF02465">
    <property type="entry name" value="FliD_N"/>
    <property type="match status" value="1"/>
</dbReference>
<dbReference type="Proteomes" id="UP001179280">
    <property type="component" value="Unassembled WGS sequence"/>
</dbReference>
<dbReference type="PANTHER" id="PTHR30288:SF0">
    <property type="entry name" value="FLAGELLAR HOOK-ASSOCIATED PROTEIN 2"/>
    <property type="match status" value="1"/>
</dbReference>
<keyword evidence="8" id="KW-0282">Flagellum</keyword>
<dbReference type="Pfam" id="PF07195">
    <property type="entry name" value="FliD_C"/>
    <property type="match status" value="1"/>
</dbReference>
<dbReference type="EMBL" id="JAFBCV010000014">
    <property type="protein sequence ID" value="MBM7840442.1"/>
    <property type="molecule type" value="Genomic_DNA"/>
</dbReference>
<keyword evidence="4 5" id="KW-0975">Bacterial flagellum</keyword>
<reference evidence="8" key="1">
    <citation type="submission" date="2021-01" db="EMBL/GenBank/DDBJ databases">
        <title>Genomic Encyclopedia of Type Strains, Phase IV (KMG-IV): sequencing the most valuable type-strain genomes for metagenomic binning, comparative biology and taxonomic classification.</title>
        <authorList>
            <person name="Goeker M."/>
        </authorList>
    </citation>
    <scope>NUCLEOTIDE SEQUENCE</scope>
    <source>
        <strain evidence="8">DSM 21943</strain>
    </source>
</reference>
<evidence type="ECO:0000259" key="6">
    <source>
        <dbReference type="Pfam" id="PF02465"/>
    </source>
</evidence>
<name>A0ABS2SY32_9BACI</name>
<sequence>MRLTGLSSGLDIDQMMKDLMRAERMPVNKLEKQKTELGWKMDGFREVNLKMRSLHSSMFDTIMRSSNMLKRSVVSSNQAVISATASSTVGNTSFTINKVSQMATSATARGASLGNEVNEKTKLSDVGQLSDSTNIQTGWVTGSMQRENIAVTDGVAKLQEKPTLADGANQLLINGKAYEIATEQGALSAGQVFIGDEGELTFYESDNIPARLQIEYIKEDESSTDRFTMSTVATTKNEQGDVTSSSFFFKDSDTIEAVTTKMRNATAGVNVFFDEHHKALVVTRKETGTYSSESNLKDIQFDGALFQTVFGLNDDNVQNGNNAKFTINGVETERRSNTFTVSGMTITLKDVSEQAITLGATTDVDAIYDTISSFVKEYNDLVDLMNGKLNERYYRDFEPLTDEERDAMSESEAKRWDEQAQSGMLRNDSLVQSSLNRVRQGLYQSVDSGTSITHLTQLGISTTRDYADGGKLVINEDQLRAAIEEDADAVFAFFNGTGGQPGMAQTMRSNLQQGMSSLSRKAGGSEGFHEQHQYAIGQQTKSIDDRIEAFERRLEQKESRYWRQFTAMERAMQMANQQSESLFNLLYNN</sequence>
<protein>
    <recommendedName>
        <fullName evidence="5">Flagellar hook-associated protein 2</fullName>
        <shortName evidence="5">HAP2</shortName>
    </recommendedName>
    <alternativeName>
        <fullName evidence="5">Flagellar cap protein</fullName>
    </alternativeName>
</protein>
<dbReference type="InterPro" id="IPR003481">
    <property type="entry name" value="FliD_N"/>
</dbReference>
<feature type="domain" description="Flagellar hook-associated protein 2 N-terminal" evidence="6">
    <location>
        <begin position="8"/>
        <end position="105"/>
    </location>
</feature>
<keyword evidence="8" id="KW-0969">Cilium</keyword>
<gene>
    <name evidence="8" type="ORF">JOC54_003734</name>
</gene>
<comment type="subunit">
    <text evidence="2 5">Homopentamer.</text>
</comment>
<evidence type="ECO:0000313" key="9">
    <source>
        <dbReference type="Proteomes" id="UP001179280"/>
    </source>
</evidence>
<feature type="domain" description="Flagellar hook-associated protein 2 C-terminal" evidence="7">
    <location>
        <begin position="320"/>
        <end position="577"/>
    </location>
</feature>
<keyword evidence="3" id="KW-0175">Coiled coil</keyword>
<evidence type="ECO:0000256" key="1">
    <source>
        <dbReference type="ARBA" id="ARBA00009764"/>
    </source>
</evidence>
<keyword evidence="8" id="KW-0966">Cell projection</keyword>
<organism evidence="8 9">
    <name type="scientific">Shouchella xiaoxiensis</name>
    <dbReference type="NCBI Taxonomy" id="766895"/>
    <lineage>
        <taxon>Bacteria</taxon>
        <taxon>Bacillati</taxon>
        <taxon>Bacillota</taxon>
        <taxon>Bacilli</taxon>
        <taxon>Bacillales</taxon>
        <taxon>Bacillaceae</taxon>
        <taxon>Shouchella</taxon>
    </lineage>
</organism>
<comment type="similarity">
    <text evidence="1 5">Belongs to the FliD family.</text>
</comment>
<keyword evidence="9" id="KW-1185">Reference proteome</keyword>
<proteinExistence type="inferred from homology"/>
<comment type="function">
    <text evidence="5">Required for morphogenesis and for the elongation of the flagellar filament by facilitating polymerization of the flagellin monomers at the tip of growing filament. Forms a capping structure, which prevents flagellin subunits (transported through the central channel of the flagellum) from leaking out without polymerization at the distal end.</text>
</comment>
<accession>A0ABS2SY32</accession>
<dbReference type="PANTHER" id="PTHR30288">
    <property type="entry name" value="FLAGELLAR CAP/ASSEMBLY PROTEIN FLID"/>
    <property type="match status" value="1"/>
</dbReference>
<dbReference type="InterPro" id="IPR040026">
    <property type="entry name" value="FliD"/>
</dbReference>
<evidence type="ECO:0000256" key="4">
    <source>
        <dbReference type="ARBA" id="ARBA00023143"/>
    </source>
</evidence>
<evidence type="ECO:0000256" key="3">
    <source>
        <dbReference type="ARBA" id="ARBA00023054"/>
    </source>
</evidence>
<dbReference type="RefSeq" id="WP_035420583.1">
    <property type="nucleotide sequence ID" value="NZ_JAFBCV010000014.1"/>
</dbReference>
<keyword evidence="5" id="KW-0964">Secreted</keyword>
<comment type="subcellular location">
    <subcellularLocation>
        <location evidence="5">Secreted</location>
    </subcellularLocation>
    <subcellularLocation>
        <location evidence="5">Bacterial flagellum</location>
    </subcellularLocation>
</comment>
<evidence type="ECO:0000259" key="7">
    <source>
        <dbReference type="Pfam" id="PF07195"/>
    </source>
</evidence>
<evidence type="ECO:0000256" key="2">
    <source>
        <dbReference type="ARBA" id="ARBA00011255"/>
    </source>
</evidence>
<comment type="caution">
    <text evidence="8">The sequence shown here is derived from an EMBL/GenBank/DDBJ whole genome shotgun (WGS) entry which is preliminary data.</text>
</comment>